<feature type="region of interest" description="Disordered" evidence="1">
    <location>
        <begin position="86"/>
        <end position="105"/>
    </location>
</feature>
<feature type="compositionally biased region" description="Low complexity" evidence="1">
    <location>
        <begin position="116"/>
        <end position="142"/>
    </location>
</feature>
<feature type="compositionally biased region" description="Polar residues" evidence="1">
    <location>
        <begin position="86"/>
        <end position="95"/>
    </location>
</feature>
<feature type="compositionally biased region" description="Low complexity" evidence="1">
    <location>
        <begin position="173"/>
        <end position="184"/>
    </location>
</feature>
<dbReference type="InParanoid" id="A0A6L2PJJ8"/>
<name>A0A6L2PJJ8_COPFO</name>
<evidence type="ECO:0000313" key="2">
    <source>
        <dbReference type="EMBL" id="GFG30227.1"/>
    </source>
</evidence>
<accession>A0A6L2PJJ8</accession>
<feature type="region of interest" description="Disordered" evidence="1">
    <location>
        <begin position="449"/>
        <end position="521"/>
    </location>
</feature>
<feature type="compositionally biased region" description="Polar residues" evidence="1">
    <location>
        <begin position="259"/>
        <end position="275"/>
    </location>
</feature>
<feature type="compositionally biased region" description="Basic and acidic residues" evidence="1">
    <location>
        <begin position="341"/>
        <end position="369"/>
    </location>
</feature>
<feature type="region of interest" description="Disordered" evidence="1">
    <location>
        <begin position="110"/>
        <end position="208"/>
    </location>
</feature>
<dbReference type="EMBL" id="BLKM01010448">
    <property type="protein sequence ID" value="GFG30227.1"/>
    <property type="molecule type" value="Genomic_DNA"/>
</dbReference>
<feature type="compositionally biased region" description="Basic and acidic residues" evidence="1">
    <location>
        <begin position="499"/>
        <end position="511"/>
    </location>
</feature>
<dbReference type="AlphaFoldDB" id="A0A6L2PJJ8"/>
<feature type="region of interest" description="Disordered" evidence="1">
    <location>
        <begin position="325"/>
        <end position="382"/>
    </location>
</feature>
<feature type="compositionally biased region" description="Pro residues" evidence="1">
    <location>
        <begin position="159"/>
        <end position="168"/>
    </location>
</feature>
<organism evidence="2 3">
    <name type="scientific">Coptotermes formosanus</name>
    <name type="common">Formosan subterranean termite</name>
    <dbReference type="NCBI Taxonomy" id="36987"/>
    <lineage>
        <taxon>Eukaryota</taxon>
        <taxon>Metazoa</taxon>
        <taxon>Ecdysozoa</taxon>
        <taxon>Arthropoda</taxon>
        <taxon>Hexapoda</taxon>
        <taxon>Insecta</taxon>
        <taxon>Pterygota</taxon>
        <taxon>Neoptera</taxon>
        <taxon>Polyneoptera</taxon>
        <taxon>Dictyoptera</taxon>
        <taxon>Blattodea</taxon>
        <taxon>Blattoidea</taxon>
        <taxon>Termitoidae</taxon>
        <taxon>Rhinotermitidae</taxon>
        <taxon>Coptotermes</taxon>
    </lineage>
</organism>
<dbReference type="Proteomes" id="UP000502823">
    <property type="component" value="Unassembled WGS sequence"/>
</dbReference>
<gene>
    <name evidence="2" type="ORF">Cfor_11147</name>
</gene>
<dbReference type="OrthoDB" id="8195544at2759"/>
<reference evidence="3" key="1">
    <citation type="submission" date="2020-01" db="EMBL/GenBank/DDBJ databases">
        <title>Draft genome sequence of the Termite Coptotermes fromosanus.</title>
        <authorList>
            <person name="Itakura S."/>
            <person name="Yosikawa Y."/>
            <person name="Umezawa K."/>
        </authorList>
    </citation>
    <scope>NUCLEOTIDE SEQUENCE [LARGE SCALE GENOMIC DNA]</scope>
</reference>
<keyword evidence="3" id="KW-1185">Reference proteome</keyword>
<feature type="compositionally biased region" description="Basic and acidic residues" evidence="1">
    <location>
        <begin position="449"/>
        <end position="458"/>
    </location>
</feature>
<evidence type="ECO:0000313" key="3">
    <source>
        <dbReference type="Proteomes" id="UP000502823"/>
    </source>
</evidence>
<feature type="compositionally biased region" description="Polar residues" evidence="1">
    <location>
        <begin position="149"/>
        <end position="158"/>
    </location>
</feature>
<feature type="compositionally biased region" description="Polar residues" evidence="1">
    <location>
        <begin position="468"/>
        <end position="497"/>
    </location>
</feature>
<evidence type="ECO:0000256" key="1">
    <source>
        <dbReference type="SAM" id="MobiDB-lite"/>
    </source>
</evidence>
<sequence length="521" mass="57434">MTHKKNTISIYDYPEHLNPFREGAEDSDDKFNTTGRRRSSFRVNAWNIFPPNKGNSKAFQDINPVSSSAASRFMTWTPKLLRKTSFLRSSPSRSTVGPRELKTPTVTFRSNATQCTLPPASSRSSLPPTSSRSALHSNSSRATLPPDNSLYTFSASKPTSPPGRPAPPNARTSLSPGRPLSPGPITLAVTPSTENAPNNVNTGSRQTTPVPAVCKVSFPATSSENTVGEQPSKDEIKYVKQGAKPKKKRRAPVPPVSSPGKSTSDTRQLNSNESDVSVASTVTASSAENPPPHEETATATSHLEVTALEPQPDAKNREQHDHWIKKSEQLNREQILNSENGRPKLHSEKETEHSDQSKDTQKDPQELEGTHFNGHSEGGDEMDIVRKGDNLIIAENVLNKQVEYEEFRGSKSAHGYPELQNAPENELQENINQPEDENLTCQQELETDSAERRNHLDDGVQDSETDDTNNMHTLHNGNNFSSENIGLQNGQELNLRNIQEIEKLTKPEPKPRTGLPSMPKN</sequence>
<protein>
    <submittedName>
        <fullName evidence="2">Uncharacterized protein</fullName>
    </submittedName>
</protein>
<feature type="region of interest" description="Disordered" evidence="1">
    <location>
        <begin position="241"/>
        <end position="303"/>
    </location>
</feature>
<feature type="compositionally biased region" description="Low complexity" evidence="1">
    <location>
        <begin position="276"/>
        <end position="287"/>
    </location>
</feature>
<comment type="caution">
    <text evidence="2">The sequence shown here is derived from an EMBL/GenBank/DDBJ whole genome shotgun (WGS) entry which is preliminary data.</text>
</comment>
<proteinExistence type="predicted"/>
<feature type="compositionally biased region" description="Polar residues" evidence="1">
    <location>
        <begin position="189"/>
        <end position="208"/>
    </location>
</feature>